<proteinExistence type="predicted"/>
<protein>
    <submittedName>
        <fullName evidence="1">Uncharacterized protein</fullName>
    </submittedName>
</protein>
<comment type="caution">
    <text evidence="1">The sequence shown here is derived from an EMBL/GenBank/DDBJ whole genome shotgun (WGS) entry which is preliminary data.</text>
</comment>
<dbReference type="Proteomes" id="UP001056120">
    <property type="component" value="Linkage Group LG12"/>
</dbReference>
<name>A0ACB9HMC2_9ASTR</name>
<gene>
    <name evidence="1" type="ORF">L1987_39770</name>
</gene>
<reference evidence="2" key="1">
    <citation type="journal article" date="2022" name="Mol. Ecol. Resour.">
        <title>The genomes of chicory, endive, great burdock and yacon provide insights into Asteraceae palaeo-polyploidization history and plant inulin production.</title>
        <authorList>
            <person name="Fan W."/>
            <person name="Wang S."/>
            <person name="Wang H."/>
            <person name="Wang A."/>
            <person name="Jiang F."/>
            <person name="Liu H."/>
            <person name="Zhao H."/>
            <person name="Xu D."/>
            <person name="Zhang Y."/>
        </authorList>
    </citation>
    <scope>NUCLEOTIDE SEQUENCE [LARGE SCALE GENOMIC DNA]</scope>
    <source>
        <strain evidence="2">cv. Yunnan</strain>
    </source>
</reference>
<sequence length="216" mass="24969">MWKCNRIKYLFSPLMVKLLSNLKTISIDSCDAIEEVVSNRDDKHEEEMTTSTTTFFPHLHSLSFYFLKNLKRIGGASAAKSTTSIIHDQFKSSHVTVVPWSLCQYSREIFIYQCDSLMEVFETQEINNSSDGDITSTTIPRRESIYVPRLFNLKKLIITLCDLLQHVFTFSTLESLEQLEKLMVKNCKAMKVIVKEENGEQINKVVKFPRLKSLEL</sequence>
<evidence type="ECO:0000313" key="1">
    <source>
        <dbReference type="EMBL" id="KAI3797079.1"/>
    </source>
</evidence>
<reference evidence="1 2" key="2">
    <citation type="journal article" date="2022" name="Mol. Ecol. Resour.">
        <title>The genomes of chicory, endive, great burdock and yacon provide insights into Asteraceae paleo-polyploidization history and plant inulin production.</title>
        <authorList>
            <person name="Fan W."/>
            <person name="Wang S."/>
            <person name="Wang H."/>
            <person name="Wang A."/>
            <person name="Jiang F."/>
            <person name="Liu H."/>
            <person name="Zhao H."/>
            <person name="Xu D."/>
            <person name="Zhang Y."/>
        </authorList>
    </citation>
    <scope>NUCLEOTIDE SEQUENCE [LARGE SCALE GENOMIC DNA]</scope>
    <source>
        <strain evidence="2">cv. Yunnan</strain>
        <tissue evidence="1">Leaves</tissue>
    </source>
</reference>
<organism evidence="1 2">
    <name type="scientific">Smallanthus sonchifolius</name>
    <dbReference type="NCBI Taxonomy" id="185202"/>
    <lineage>
        <taxon>Eukaryota</taxon>
        <taxon>Viridiplantae</taxon>
        <taxon>Streptophyta</taxon>
        <taxon>Embryophyta</taxon>
        <taxon>Tracheophyta</taxon>
        <taxon>Spermatophyta</taxon>
        <taxon>Magnoliopsida</taxon>
        <taxon>eudicotyledons</taxon>
        <taxon>Gunneridae</taxon>
        <taxon>Pentapetalae</taxon>
        <taxon>asterids</taxon>
        <taxon>campanulids</taxon>
        <taxon>Asterales</taxon>
        <taxon>Asteraceae</taxon>
        <taxon>Asteroideae</taxon>
        <taxon>Heliantheae alliance</taxon>
        <taxon>Millerieae</taxon>
        <taxon>Smallanthus</taxon>
    </lineage>
</organism>
<dbReference type="EMBL" id="CM042029">
    <property type="protein sequence ID" value="KAI3797079.1"/>
    <property type="molecule type" value="Genomic_DNA"/>
</dbReference>
<evidence type="ECO:0000313" key="2">
    <source>
        <dbReference type="Proteomes" id="UP001056120"/>
    </source>
</evidence>
<keyword evidence="2" id="KW-1185">Reference proteome</keyword>
<accession>A0ACB9HMC2</accession>